<dbReference type="Pfam" id="PF00440">
    <property type="entry name" value="TetR_N"/>
    <property type="match status" value="1"/>
</dbReference>
<dbReference type="InterPro" id="IPR001647">
    <property type="entry name" value="HTH_TetR"/>
</dbReference>
<gene>
    <name evidence="5" type="ORF">FBZ89_101169</name>
</gene>
<feature type="compositionally biased region" description="Low complexity" evidence="3">
    <location>
        <begin position="24"/>
        <end position="36"/>
    </location>
</feature>
<dbReference type="PRINTS" id="PR00455">
    <property type="entry name" value="HTHTETR"/>
</dbReference>
<dbReference type="GO" id="GO:0003700">
    <property type="term" value="F:DNA-binding transcription factor activity"/>
    <property type="evidence" value="ECO:0007669"/>
    <property type="project" value="TreeGrafter"/>
</dbReference>
<reference evidence="5 6" key="1">
    <citation type="submission" date="2019-06" db="EMBL/GenBank/DDBJ databases">
        <title>Genomic Encyclopedia of Type Strains, Phase IV (KMG-V): Genome sequencing to study the core and pangenomes of soil and plant-associated prokaryotes.</title>
        <authorList>
            <person name="Whitman W."/>
        </authorList>
    </citation>
    <scope>NUCLEOTIDE SEQUENCE [LARGE SCALE GENOMIC DNA]</scope>
    <source>
        <strain evidence="5 6">BR 11880</strain>
    </source>
</reference>
<protein>
    <submittedName>
        <fullName evidence="5">TetR family transcriptional regulator</fullName>
    </submittedName>
</protein>
<dbReference type="AlphaFoldDB" id="A0A560FSG5"/>
<dbReference type="Proteomes" id="UP000319859">
    <property type="component" value="Unassembled WGS sequence"/>
</dbReference>
<dbReference type="InterPro" id="IPR036271">
    <property type="entry name" value="Tet_transcr_reg_TetR-rel_C_sf"/>
</dbReference>
<dbReference type="PROSITE" id="PS50977">
    <property type="entry name" value="HTH_TETR_2"/>
    <property type="match status" value="1"/>
</dbReference>
<feature type="region of interest" description="Disordered" evidence="3">
    <location>
        <begin position="1"/>
        <end position="36"/>
    </location>
</feature>
<evidence type="ECO:0000313" key="5">
    <source>
        <dbReference type="EMBL" id="TWB24543.1"/>
    </source>
</evidence>
<dbReference type="InterPro" id="IPR009057">
    <property type="entry name" value="Homeodomain-like_sf"/>
</dbReference>
<accession>A0A560FSG5</accession>
<dbReference type="GO" id="GO:0000976">
    <property type="term" value="F:transcription cis-regulatory region binding"/>
    <property type="evidence" value="ECO:0007669"/>
    <property type="project" value="TreeGrafter"/>
</dbReference>
<dbReference type="OrthoDB" id="5292901at2"/>
<sequence length="240" mass="25909">MTMPASAPLPTLTDISDAPTQASPAADATPAPKLAAPKLGRRAEARRIAMMDAALKVFMEKGFERTTLGDIVALSGGSRATLYELFGGKEGLFLAVLEVVTGHISQLMNDIAESCGPPQEVLLQFGTSLLEALVQPDVMAMMRILVAEGRLFPDQLEGFFRTGPDQSRDKVANYLRRAADQGLIVVEDSVTAAHIFFGMVTAGYSFEGQINPARLGDAAYRRSYVEQVVHLFLNGLRPPR</sequence>
<dbReference type="Gene3D" id="1.10.357.10">
    <property type="entry name" value="Tetracycline Repressor, domain 2"/>
    <property type="match status" value="1"/>
</dbReference>
<dbReference type="RefSeq" id="WP_145748141.1">
    <property type="nucleotide sequence ID" value="NZ_VITN01000001.1"/>
</dbReference>
<dbReference type="PANTHER" id="PTHR30055:SF146">
    <property type="entry name" value="HTH-TYPE TRANSCRIPTIONAL DUAL REGULATOR CECR"/>
    <property type="match status" value="1"/>
</dbReference>
<dbReference type="SUPFAM" id="SSF48498">
    <property type="entry name" value="Tetracyclin repressor-like, C-terminal domain"/>
    <property type="match status" value="1"/>
</dbReference>
<comment type="caution">
    <text evidence="5">The sequence shown here is derived from an EMBL/GenBank/DDBJ whole genome shotgun (WGS) entry which is preliminary data.</text>
</comment>
<dbReference type="PANTHER" id="PTHR30055">
    <property type="entry name" value="HTH-TYPE TRANSCRIPTIONAL REGULATOR RUTR"/>
    <property type="match status" value="1"/>
</dbReference>
<proteinExistence type="predicted"/>
<organism evidence="5 6">
    <name type="scientific">Nitrospirillum amazonense</name>
    <dbReference type="NCBI Taxonomy" id="28077"/>
    <lineage>
        <taxon>Bacteria</taxon>
        <taxon>Pseudomonadati</taxon>
        <taxon>Pseudomonadota</taxon>
        <taxon>Alphaproteobacteria</taxon>
        <taxon>Rhodospirillales</taxon>
        <taxon>Azospirillaceae</taxon>
        <taxon>Nitrospirillum</taxon>
    </lineage>
</organism>
<evidence type="ECO:0000259" key="4">
    <source>
        <dbReference type="PROSITE" id="PS50977"/>
    </source>
</evidence>
<dbReference type="InterPro" id="IPR039536">
    <property type="entry name" value="TetR_C_Proteobacteria"/>
</dbReference>
<name>A0A560FSG5_9PROT</name>
<dbReference type="SUPFAM" id="SSF46689">
    <property type="entry name" value="Homeodomain-like"/>
    <property type="match status" value="1"/>
</dbReference>
<evidence type="ECO:0000256" key="1">
    <source>
        <dbReference type="ARBA" id="ARBA00023125"/>
    </source>
</evidence>
<dbReference type="InterPro" id="IPR050109">
    <property type="entry name" value="HTH-type_TetR-like_transc_reg"/>
</dbReference>
<dbReference type="Gene3D" id="1.10.10.60">
    <property type="entry name" value="Homeodomain-like"/>
    <property type="match status" value="1"/>
</dbReference>
<evidence type="ECO:0000313" key="6">
    <source>
        <dbReference type="Proteomes" id="UP000319859"/>
    </source>
</evidence>
<keyword evidence="1 2" id="KW-0238">DNA-binding</keyword>
<dbReference type="EMBL" id="VITN01000001">
    <property type="protein sequence ID" value="TWB24543.1"/>
    <property type="molecule type" value="Genomic_DNA"/>
</dbReference>
<evidence type="ECO:0000256" key="3">
    <source>
        <dbReference type="SAM" id="MobiDB-lite"/>
    </source>
</evidence>
<feature type="domain" description="HTH tetR-type" evidence="4">
    <location>
        <begin position="44"/>
        <end position="104"/>
    </location>
</feature>
<dbReference type="Pfam" id="PF14246">
    <property type="entry name" value="TetR_C_7"/>
    <property type="match status" value="1"/>
</dbReference>
<feature type="DNA-binding region" description="H-T-H motif" evidence="2">
    <location>
        <begin position="67"/>
        <end position="86"/>
    </location>
</feature>
<evidence type="ECO:0000256" key="2">
    <source>
        <dbReference type="PROSITE-ProRule" id="PRU00335"/>
    </source>
</evidence>